<dbReference type="Pfam" id="PF25097">
    <property type="entry name" value="ARM_Cnot1"/>
    <property type="match status" value="1"/>
</dbReference>
<evidence type="ECO:0000259" key="11">
    <source>
        <dbReference type="Pfam" id="PF16415"/>
    </source>
</evidence>
<evidence type="ECO:0000259" key="9">
    <source>
        <dbReference type="Pfam" id="PF04054"/>
    </source>
</evidence>
<dbReference type="OrthoDB" id="1933107at2759"/>
<dbReference type="CDD" id="cd20710">
    <property type="entry name" value="NOT1_connector"/>
    <property type="match status" value="1"/>
</dbReference>
<dbReference type="Gene3D" id="1.25.40.180">
    <property type="match status" value="1"/>
</dbReference>
<dbReference type="GO" id="GO:0060090">
    <property type="term" value="F:molecular adaptor activity"/>
    <property type="evidence" value="ECO:0007669"/>
    <property type="project" value="TreeGrafter"/>
</dbReference>
<feature type="domain" description="CCR4-NOT transcription complex subunit 1 HEAT repeat" evidence="13">
    <location>
        <begin position="266"/>
        <end position="409"/>
    </location>
</feature>
<evidence type="ECO:0000259" key="14">
    <source>
        <dbReference type="Pfam" id="PF25097"/>
    </source>
</evidence>
<feature type="compositionally biased region" description="Polar residues" evidence="8">
    <location>
        <begin position="1473"/>
        <end position="1487"/>
    </location>
</feature>
<evidence type="ECO:0000256" key="8">
    <source>
        <dbReference type="SAM" id="MobiDB-lite"/>
    </source>
</evidence>
<feature type="domain" description="CCR4-NOT transcription complex subunit 1-like NOT1 connector" evidence="14">
    <location>
        <begin position="1276"/>
        <end position="1460"/>
    </location>
</feature>
<feature type="region of interest" description="Disordered" evidence="8">
    <location>
        <begin position="1468"/>
        <end position="1504"/>
    </location>
</feature>
<dbReference type="InterPro" id="IPR038535">
    <property type="entry name" value="CNOT1_TTP_bind_sf"/>
</dbReference>
<evidence type="ECO:0000256" key="7">
    <source>
        <dbReference type="ARBA" id="ARBA00074459"/>
    </source>
</evidence>
<dbReference type="STRING" id="1754190.A0A1Y2EQ60"/>
<keyword evidence="5" id="KW-0539">Nucleus</keyword>
<keyword evidence="2" id="KW-0678">Repressor</keyword>
<sequence length="2040" mass="237076">MLEILNKTSFSVSISKFIKDLGYGCTSSENILEIVLHQMGTDLKSLTSKDVASILLMMAQTNVGLEENPMLKSMIPSSNEQEYKTLNSWDIKLFIESLKKKNQSLVWNDVFKSFDQEGFQLYNQKEFDFLLETFSYIYDDINDFPLSSLWEPWNNYLFQFEFIRFIILSQPNSLIKLLKQSKEKIITFDTFTNINGSAKLHDTAIIESSWNSAELIRCLITLMVNDDIKEYVREFFGIGIQKVPEIILIGLAQINIPKREIAVVSELLNDVLMVFMQGHSNSTPVVQKVWQINSTFLISGLIKVYRKFPTSLSKILDIAQEVKGLSQILETKYYRFAIDLASLASRRDYLNLDKWLQDHIKSDGEPFLMACLEFLDEKIAQKLYPEEKNLYPQSVLLSYDTVLIFIKVINYYISMLNNEQIQVYKKKLVTYLQAYPQSKNINTEEMSEYVNPLVPETEKQQAAYLAELRIKTNEYLELFYKNQLSIDQMIKLFIHLKGSKNKYDLDLLNLMTANIVESNKSFIHYPEILLIGNMIKYRILNDEYLVKALKLILDSLKAQPNTNLFNFGLSALLEFKSRLPEWPHYSSNLLQIANLHQFHPELIRYIQEIITNGMNYPVEDITAENPTNTYNTMITKDKSYINSVSIEPTKKALFKSLNINPEIDFPIKNSQNMAIPSETVQDKILFIINNVSVSNIDIKVQEFKEILKERHYHWLSQYLVEQRVSIEPNFHSLYISFLDKLEKPLLMKIIIYETFVNIYSLINSESIVDNSSERSLLKNLGTWLGGITLAKNKPIKHRILAMKEILLEGYDNGRLIVIIPFVCKVLEQASKSIVFRPPNPWTMAILKVLSEIYEFTDLKLNLKFEIEVLCKSLDIDIKDIKPSNFLKERQANSDLKKEQKEKLMNNGRISSEYYGNQQVLSQQRVDMSINGVNPQVMYNSSTPSMVENVIGMNNNPMNQMNNDINIYPELQLMSFNSNITLFTTYPLLKQFIQSEFNQAIDEILIAEVERYVNIGVITTGELILKDFIMEPSEEKMRSAAHITVQSLVTNLVMANCKDSLRININEHIRNLFISSGLNIDIQVEQIINSIISSNYDLAYSVIERLAIEKAIINIDKYLSMAYIYRINSSKNPNQSFIDMKLIKSMYTQVNIPDILSVKIGGLTPGQYQIYKEFSSITPANNILSSNPQNNEQLLHLYNQQNQFPMTSQQSLSMQLPQSQSKNQALSMIQMKDSSLFIQDAQNYNNFANPQTQEMNYNYNILINLLFEKLVILMKRIEDIINQYSDEVLYSIKDITDIHILLIQIPSIIISNNNNMDDIPLMLFEKIITSLYKSNTTLSQDVYTFILNILFKFLEDISTRITSWFLSIDSEVKLNVSVTKSILKSKLISTEEFDDKLSQQLNKNKVDIIDYVANLINIAVFKDMELYVDTSEFPKCIEAFQFMAQYDNCPESVNNLLCNIKKRNSEIQYKGDKSGSQTLKELESTTSKGNEEGENSNDDKNSVDKLSDKTKNISISSLDDNKEILSFLFKEWMTICLNNKGEEEQLNFIIRIQNQNLFKSDNVTCFFFRYFTEISINQYIFFKKRNYIKNIVNQPVDAYAKLIVLLIKYKPKLIDNQIDINNMNNNDTDYSNEQVKLATQVLSVIVLVMVQSHEKQKVLFNQQPYFRLFSSILYELEKIEKSIQQVYFQILLSISNSFHSLQPLSVPGFTFSWLQLISHRSFMPKLILLENQKGWPYYLRHIIDLFKFLGIFLQTGQQLSEEILMLYSGTLRVFLVLLHDFPEFLSGYHIVLIDVIPSSCIQLRNLILSAFPSNMRFPDPLTPNLKIENLQDFQQPPVILSDYTANLIKYNIKQDVDQYLKNKEPESLINNLSKILLKNEKENNDFNESKYNIPLINSFIFYIGIQAISAMNQKPENTSTKDIVFDIYMQLMKFDSEGRYYILNAIVNQLRYPNRHTQYFSSLLLKLFIEAEEEIVQEQITRVLLERLVINKPHPWGLLYTFIELIKNQKYKFWEHKNFIKCAPEIEEIFNNVVLSVSRKS</sequence>
<dbReference type="GO" id="GO:0017148">
    <property type="term" value="P:negative regulation of translation"/>
    <property type="evidence" value="ECO:0007669"/>
    <property type="project" value="InterPro"/>
</dbReference>
<dbReference type="Gene3D" id="1.25.40.840">
    <property type="entry name" value="CCR4-NOT transcription complex subunit 1 TTP binding domain"/>
    <property type="match status" value="1"/>
</dbReference>
<dbReference type="Gene3D" id="1.25.40.790">
    <property type="match status" value="1"/>
</dbReference>
<keyword evidence="3" id="KW-0805">Transcription regulation</keyword>
<proteinExistence type="predicted"/>
<feature type="domain" description="CCR4-NOT transcription complex subunit 1 TTP binding" evidence="12">
    <location>
        <begin position="444"/>
        <end position="612"/>
    </location>
</feature>
<evidence type="ECO:0000313" key="16">
    <source>
        <dbReference type="Proteomes" id="UP000193920"/>
    </source>
</evidence>
<dbReference type="InterPro" id="IPR032194">
    <property type="entry name" value="CNOT1_HEAT"/>
</dbReference>
<dbReference type="Pfam" id="PF04054">
    <property type="entry name" value="Not1"/>
    <property type="match status" value="1"/>
</dbReference>
<dbReference type="InterPro" id="IPR032191">
    <property type="entry name" value="CNOT1_CAF1_bind"/>
</dbReference>
<feature type="domain" description="CCR4-NOT transcription complex subunit 1" evidence="10">
    <location>
        <begin position="987"/>
        <end position="1125"/>
    </location>
</feature>
<evidence type="ECO:0000256" key="6">
    <source>
        <dbReference type="ARBA" id="ARBA00059181"/>
    </source>
</evidence>
<keyword evidence="16" id="KW-1185">Reference proteome</keyword>
<dbReference type="GO" id="GO:0005634">
    <property type="term" value="C:nucleus"/>
    <property type="evidence" value="ECO:0007669"/>
    <property type="project" value="UniProtKB-SubCell"/>
</dbReference>
<evidence type="ECO:0000256" key="5">
    <source>
        <dbReference type="ARBA" id="ARBA00023242"/>
    </source>
</evidence>
<dbReference type="Gene3D" id="1.25.40.800">
    <property type="match status" value="1"/>
</dbReference>
<dbReference type="PANTHER" id="PTHR13162:SF8">
    <property type="entry name" value="CCR4-NOT TRANSCRIPTION COMPLEX SUBUNIT 1"/>
    <property type="match status" value="1"/>
</dbReference>
<dbReference type="EMBL" id="MCOG01000032">
    <property type="protein sequence ID" value="ORY73730.1"/>
    <property type="molecule type" value="Genomic_DNA"/>
</dbReference>
<dbReference type="GO" id="GO:0030015">
    <property type="term" value="C:CCR4-NOT core complex"/>
    <property type="evidence" value="ECO:0007669"/>
    <property type="project" value="InterPro"/>
</dbReference>
<dbReference type="InterPro" id="IPR040398">
    <property type="entry name" value="Not1"/>
</dbReference>
<evidence type="ECO:0000256" key="4">
    <source>
        <dbReference type="ARBA" id="ARBA00023163"/>
    </source>
</evidence>
<name>A0A1Y2EQ60_9FUNG</name>
<feature type="domain" description="CCR4-NOT transcription complex subunit 1 CAF1-binding" evidence="11">
    <location>
        <begin position="674"/>
        <end position="894"/>
    </location>
</feature>
<feature type="domain" description="CCR4-Not complex component Not1 C-terminal" evidence="9">
    <location>
        <begin position="1672"/>
        <end position="2032"/>
    </location>
</feature>
<dbReference type="Pfam" id="PF16415">
    <property type="entry name" value="CNOT1_CAF1_bind"/>
    <property type="match status" value="1"/>
</dbReference>
<dbReference type="Proteomes" id="UP000193920">
    <property type="component" value="Unassembled WGS sequence"/>
</dbReference>
<evidence type="ECO:0000256" key="1">
    <source>
        <dbReference type="ARBA" id="ARBA00004123"/>
    </source>
</evidence>
<dbReference type="GO" id="GO:0000289">
    <property type="term" value="P:nuclear-transcribed mRNA poly(A) tail shortening"/>
    <property type="evidence" value="ECO:0007669"/>
    <property type="project" value="UniProtKB-ARBA"/>
</dbReference>
<dbReference type="InterPro" id="IPR055454">
    <property type="entry name" value="CNOT1-like_NOT1_connector"/>
</dbReference>
<evidence type="ECO:0000259" key="13">
    <source>
        <dbReference type="Pfam" id="PF16418"/>
    </source>
</evidence>
<gene>
    <name evidence="15" type="ORF">LY90DRAFT_666493</name>
</gene>
<comment type="caution">
    <text evidence="15">The sequence shown here is derived from an EMBL/GenBank/DDBJ whole genome shotgun (WGS) entry which is preliminary data.</text>
</comment>
<comment type="function">
    <text evidence="6">Acts as a component of the CCR4-NOT core complex, which in the nucleus seems to be a general transcription factor, and in the cytoplasm the major mRNA deadenylase involved in mRNA turnover. The NOT protein subcomplex negatively regulates the basal and activated transcription of many genes. Preferentially affects TC-type TATA element-dependent transcription. Could directly or indirectly inhibit component(s) of the general transcription machinery.</text>
</comment>
<evidence type="ECO:0000313" key="15">
    <source>
        <dbReference type="EMBL" id="ORY73730.1"/>
    </source>
</evidence>
<dbReference type="Pfam" id="PF12842">
    <property type="entry name" value="DUF3819"/>
    <property type="match status" value="1"/>
</dbReference>
<dbReference type="Pfam" id="PF16417">
    <property type="entry name" value="CNOT1_TTP_bind"/>
    <property type="match status" value="1"/>
</dbReference>
<evidence type="ECO:0000259" key="10">
    <source>
        <dbReference type="Pfam" id="PF12842"/>
    </source>
</evidence>
<dbReference type="InterPro" id="IPR032193">
    <property type="entry name" value="CNOT1_TTP_bind"/>
</dbReference>
<organism evidence="15 16">
    <name type="scientific">Neocallimastix californiae</name>
    <dbReference type="NCBI Taxonomy" id="1754190"/>
    <lineage>
        <taxon>Eukaryota</taxon>
        <taxon>Fungi</taxon>
        <taxon>Fungi incertae sedis</taxon>
        <taxon>Chytridiomycota</taxon>
        <taxon>Chytridiomycota incertae sedis</taxon>
        <taxon>Neocallimastigomycetes</taxon>
        <taxon>Neocallimastigales</taxon>
        <taxon>Neocallimastigaceae</taxon>
        <taxon>Neocallimastix</taxon>
    </lineage>
</organism>
<dbReference type="InterPro" id="IPR024557">
    <property type="entry name" value="CNOT1_dom_4"/>
</dbReference>
<evidence type="ECO:0000256" key="3">
    <source>
        <dbReference type="ARBA" id="ARBA00023015"/>
    </source>
</evidence>
<keyword evidence="4" id="KW-0804">Transcription</keyword>
<dbReference type="Pfam" id="PF16418">
    <property type="entry name" value="CNOT1_HEAT"/>
    <property type="match status" value="1"/>
</dbReference>
<evidence type="ECO:0000256" key="2">
    <source>
        <dbReference type="ARBA" id="ARBA00022491"/>
    </source>
</evidence>
<accession>A0A1Y2EQ60</accession>
<dbReference type="FunFam" id="1.25.40.180:FF:000012">
    <property type="entry name" value="Ccr4-Not transcription complex subunit"/>
    <property type="match status" value="1"/>
</dbReference>
<dbReference type="GO" id="GO:0000932">
    <property type="term" value="C:P-body"/>
    <property type="evidence" value="ECO:0007669"/>
    <property type="project" value="TreeGrafter"/>
</dbReference>
<protein>
    <recommendedName>
        <fullName evidence="7">General negative regulator of transcription subunit 1</fullName>
    </recommendedName>
</protein>
<comment type="subcellular location">
    <subcellularLocation>
        <location evidence="1">Nucleus</location>
    </subcellularLocation>
</comment>
<dbReference type="PANTHER" id="PTHR13162">
    <property type="entry name" value="CCR4-NOT TRANSCRIPTION COMPLEX"/>
    <property type="match status" value="1"/>
</dbReference>
<dbReference type="InterPro" id="IPR007196">
    <property type="entry name" value="CCR4-Not_Not1_C"/>
</dbReference>
<evidence type="ECO:0000259" key="12">
    <source>
        <dbReference type="Pfam" id="PF16417"/>
    </source>
</evidence>
<reference evidence="15 16" key="1">
    <citation type="submission" date="2016-08" db="EMBL/GenBank/DDBJ databases">
        <title>A Parts List for Fungal Cellulosomes Revealed by Comparative Genomics.</title>
        <authorList>
            <consortium name="DOE Joint Genome Institute"/>
            <person name="Haitjema C.H."/>
            <person name="Gilmore S.P."/>
            <person name="Henske J.K."/>
            <person name="Solomon K.V."/>
            <person name="De Groot R."/>
            <person name="Kuo A."/>
            <person name="Mondo S.J."/>
            <person name="Salamov A.A."/>
            <person name="Labutti K."/>
            <person name="Zhao Z."/>
            <person name="Chiniquy J."/>
            <person name="Barry K."/>
            <person name="Brewer H.M."/>
            <person name="Purvine S.O."/>
            <person name="Wright A.T."/>
            <person name="Boxma B."/>
            <person name="Van Alen T."/>
            <person name="Hackstein J.H."/>
            <person name="Baker S.E."/>
            <person name="Grigoriev I.V."/>
            <person name="O'Malley M.A."/>
        </authorList>
    </citation>
    <scope>NUCLEOTIDE SEQUENCE [LARGE SCALE GENOMIC DNA]</scope>
    <source>
        <strain evidence="15 16">G1</strain>
    </source>
</reference>